<organism evidence="1 2">
    <name type="scientific">Venturia inaequalis</name>
    <name type="common">Apple scab fungus</name>
    <dbReference type="NCBI Taxonomy" id="5025"/>
    <lineage>
        <taxon>Eukaryota</taxon>
        <taxon>Fungi</taxon>
        <taxon>Dikarya</taxon>
        <taxon>Ascomycota</taxon>
        <taxon>Pezizomycotina</taxon>
        <taxon>Dothideomycetes</taxon>
        <taxon>Pleosporomycetidae</taxon>
        <taxon>Venturiales</taxon>
        <taxon>Venturiaceae</taxon>
        <taxon>Venturia</taxon>
    </lineage>
</organism>
<evidence type="ECO:0000313" key="2">
    <source>
        <dbReference type="Proteomes" id="UP000490939"/>
    </source>
</evidence>
<evidence type="ECO:0000313" key="1">
    <source>
        <dbReference type="EMBL" id="KAE9980887.1"/>
    </source>
</evidence>
<dbReference type="InterPro" id="IPR036397">
    <property type="entry name" value="RNaseH_sf"/>
</dbReference>
<dbReference type="AlphaFoldDB" id="A0A8H3V4I6"/>
<sequence length="178" mass="20307">MTQNEISAATGVSTSQITKYCRFARSQGWDPKLKGPIIDKYIARKQGSGGVVKLTDKKLTSIVQSVETDRFGSEKTTRDLARDVAGIMRLLWPGNSPDLNMIETAAAAKKIWEKTWKELKQKKIQGWIERIMTHIKKVIEYEGGNDYVEGRDKEAERFEDGEVKIKKERKSRAGRKFK</sequence>
<proteinExistence type="predicted"/>
<dbReference type="Gene3D" id="3.30.420.10">
    <property type="entry name" value="Ribonuclease H-like superfamily/Ribonuclease H"/>
    <property type="match status" value="1"/>
</dbReference>
<dbReference type="Proteomes" id="UP000490939">
    <property type="component" value="Unassembled WGS sequence"/>
</dbReference>
<dbReference type="GO" id="GO:0003676">
    <property type="term" value="F:nucleic acid binding"/>
    <property type="evidence" value="ECO:0007669"/>
    <property type="project" value="InterPro"/>
</dbReference>
<protein>
    <submittedName>
        <fullName evidence="1">Uncharacterized protein</fullName>
    </submittedName>
</protein>
<comment type="caution">
    <text evidence="1">The sequence shown here is derived from an EMBL/GenBank/DDBJ whole genome shotgun (WGS) entry which is preliminary data.</text>
</comment>
<keyword evidence="2" id="KW-1185">Reference proteome</keyword>
<gene>
    <name evidence="1" type="ORF">EG327_006414</name>
</gene>
<reference evidence="1 2" key="1">
    <citation type="submission" date="2019-07" db="EMBL/GenBank/DDBJ databases">
        <title>Venturia inaequalis Genome Resource.</title>
        <authorList>
            <person name="Lichtner F.J."/>
        </authorList>
    </citation>
    <scope>NUCLEOTIDE SEQUENCE [LARGE SCALE GENOMIC DNA]</scope>
    <source>
        <strain evidence="1 2">DMI_063113</strain>
    </source>
</reference>
<name>A0A8H3V4I6_VENIN</name>
<accession>A0A8H3V4I6</accession>
<dbReference type="EMBL" id="WNWR01000376">
    <property type="protein sequence ID" value="KAE9980887.1"/>
    <property type="molecule type" value="Genomic_DNA"/>
</dbReference>